<evidence type="ECO:0000259" key="7">
    <source>
        <dbReference type="Pfam" id="PF02683"/>
    </source>
</evidence>
<comment type="similarity">
    <text evidence="2">Belongs to the DsbD family.</text>
</comment>
<evidence type="ECO:0000313" key="8">
    <source>
        <dbReference type="EMBL" id="VEH70600.1"/>
    </source>
</evidence>
<proteinExistence type="inferred from homology"/>
<dbReference type="AlphaFoldDB" id="A0A3S4XZ88"/>
<dbReference type="InterPro" id="IPR051790">
    <property type="entry name" value="Cytochrome_c-biogenesis_DsbD"/>
</dbReference>
<dbReference type="GeneID" id="64407356"/>
<feature type="transmembrane region" description="Helical" evidence="6">
    <location>
        <begin position="6"/>
        <end position="29"/>
    </location>
</feature>
<keyword evidence="3 6" id="KW-0812">Transmembrane</keyword>
<keyword evidence="4 6" id="KW-1133">Transmembrane helix</keyword>
<dbReference type="EMBL" id="LR134406">
    <property type="protein sequence ID" value="VEH70600.1"/>
    <property type="molecule type" value="Genomic_DNA"/>
</dbReference>
<accession>A0A3S4XZ88</accession>
<dbReference type="PANTHER" id="PTHR31272:SF4">
    <property type="entry name" value="CYTOCHROME C-TYPE BIOGENESIS PROTEIN HI_1454-RELATED"/>
    <property type="match status" value="1"/>
</dbReference>
<feature type="transmembrane region" description="Helical" evidence="6">
    <location>
        <begin position="50"/>
        <end position="71"/>
    </location>
</feature>
<dbReference type="PANTHER" id="PTHR31272">
    <property type="entry name" value="CYTOCHROME C-TYPE BIOGENESIS PROTEIN HI_1454-RELATED"/>
    <property type="match status" value="1"/>
</dbReference>
<dbReference type="Pfam" id="PF02683">
    <property type="entry name" value="DsbD_TM"/>
    <property type="match status" value="1"/>
</dbReference>
<name>A0A3S4XZ88_9ACTN</name>
<dbReference type="GO" id="GO:0016020">
    <property type="term" value="C:membrane"/>
    <property type="evidence" value="ECO:0007669"/>
    <property type="project" value="UniProtKB-SubCell"/>
</dbReference>
<feature type="transmembrane region" description="Helical" evidence="6">
    <location>
        <begin position="83"/>
        <end position="104"/>
    </location>
</feature>
<feature type="domain" description="Cytochrome C biogenesis protein transmembrane" evidence="7">
    <location>
        <begin position="3"/>
        <end position="193"/>
    </location>
</feature>
<keyword evidence="5 6" id="KW-0472">Membrane</keyword>
<gene>
    <name evidence="8" type="primary">dipZ_2</name>
    <name evidence="8" type="ORF">NCTC12967_01902</name>
</gene>
<reference evidence="8 9" key="1">
    <citation type="submission" date="2018-12" db="EMBL/GenBank/DDBJ databases">
        <authorList>
            <consortium name="Pathogen Informatics"/>
        </authorList>
    </citation>
    <scope>NUCLEOTIDE SEQUENCE [LARGE SCALE GENOMIC DNA]</scope>
    <source>
        <strain evidence="8 9">NCTC12967</strain>
    </source>
</reference>
<evidence type="ECO:0000256" key="2">
    <source>
        <dbReference type="ARBA" id="ARBA00006143"/>
    </source>
</evidence>
<evidence type="ECO:0000313" key="9">
    <source>
        <dbReference type="Proteomes" id="UP000273044"/>
    </source>
</evidence>
<dbReference type="Proteomes" id="UP000273044">
    <property type="component" value="Chromosome"/>
</dbReference>
<organism evidence="8 9">
    <name type="scientific">Arachnia propionica</name>
    <dbReference type="NCBI Taxonomy" id="1750"/>
    <lineage>
        <taxon>Bacteria</taxon>
        <taxon>Bacillati</taxon>
        <taxon>Actinomycetota</taxon>
        <taxon>Actinomycetes</taxon>
        <taxon>Propionibacteriales</taxon>
        <taxon>Propionibacteriaceae</taxon>
        <taxon>Arachnia</taxon>
    </lineage>
</organism>
<protein>
    <submittedName>
        <fullName evidence="8">Thiol:disulfide interchange protein</fullName>
    </submittedName>
</protein>
<feature type="transmembrane region" description="Helical" evidence="6">
    <location>
        <begin position="201"/>
        <end position="229"/>
    </location>
</feature>
<evidence type="ECO:0000256" key="4">
    <source>
        <dbReference type="ARBA" id="ARBA00022989"/>
    </source>
</evidence>
<feature type="transmembrane region" description="Helical" evidence="6">
    <location>
        <begin position="125"/>
        <end position="151"/>
    </location>
</feature>
<dbReference type="InterPro" id="IPR003834">
    <property type="entry name" value="Cyt_c_assmbl_TM_dom"/>
</dbReference>
<evidence type="ECO:0000256" key="3">
    <source>
        <dbReference type="ARBA" id="ARBA00022692"/>
    </source>
</evidence>
<evidence type="ECO:0000256" key="6">
    <source>
        <dbReference type="SAM" id="Phobius"/>
    </source>
</evidence>
<evidence type="ECO:0000256" key="1">
    <source>
        <dbReference type="ARBA" id="ARBA00004141"/>
    </source>
</evidence>
<evidence type="ECO:0000256" key="5">
    <source>
        <dbReference type="ARBA" id="ARBA00023136"/>
    </source>
</evidence>
<feature type="transmembrane region" description="Helical" evidence="6">
    <location>
        <begin position="157"/>
        <end position="180"/>
    </location>
</feature>
<sequence>MELTVPVALLAGIVSFASPCFLPIVPVFVGQLVGSGPGRVDRRVALGNSLAFVAGFSIVFIALWASLGLLGRSLGPHAVHARILGGAVLVFMGLHVAGLLRLPVLDRLVRGRLPVAGGTTSVWRAGLMGVVFGAGWTPCIGPVLSGILTLATVSSTVWSGMLLMTAYCLGLGLPIVAVALGSAEVTRRFDWFARHHVAVSLVTGGLLVVVGFLMITNLFASLAGLIPVFGI</sequence>
<comment type="subcellular location">
    <subcellularLocation>
        <location evidence="1">Membrane</location>
        <topology evidence="1">Multi-pass membrane protein</topology>
    </subcellularLocation>
</comment>
<dbReference type="GO" id="GO:0017004">
    <property type="term" value="P:cytochrome complex assembly"/>
    <property type="evidence" value="ECO:0007669"/>
    <property type="project" value="InterPro"/>
</dbReference>
<dbReference type="RefSeq" id="WP_061786807.1">
    <property type="nucleotide sequence ID" value="NZ_CAUVFS010000009.1"/>
</dbReference>
<keyword evidence="9" id="KW-1185">Reference proteome</keyword>